<evidence type="ECO:0000313" key="1">
    <source>
        <dbReference type="EMBL" id="KAF7548247.1"/>
    </source>
</evidence>
<organism evidence="1 2">
    <name type="scientific">Cylindrodendrum hubeiense</name>
    <dbReference type="NCBI Taxonomy" id="595255"/>
    <lineage>
        <taxon>Eukaryota</taxon>
        <taxon>Fungi</taxon>
        <taxon>Dikarya</taxon>
        <taxon>Ascomycota</taxon>
        <taxon>Pezizomycotina</taxon>
        <taxon>Sordariomycetes</taxon>
        <taxon>Hypocreomycetidae</taxon>
        <taxon>Hypocreales</taxon>
        <taxon>Nectriaceae</taxon>
        <taxon>Cylindrodendrum</taxon>
    </lineage>
</organism>
<reference evidence="1" key="1">
    <citation type="submission" date="2020-03" db="EMBL/GenBank/DDBJ databases">
        <title>Draft Genome Sequence of Cylindrodendrum hubeiense.</title>
        <authorList>
            <person name="Buettner E."/>
            <person name="Kellner H."/>
        </authorList>
    </citation>
    <scope>NUCLEOTIDE SEQUENCE</scope>
    <source>
        <strain evidence="1">IHI 201604</strain>
    </source>
</reference>
<dbReference type="EMBL" id="JAANBB010000154">
    <property type="protein sequence ID" value="KAF7548247.1"/>
    <property type="molecule type" value="Genomic_DNA"/>
</dbReference>
<sequence length="144" mass="15287">MHSNLLVRLPIRDMGLTTHTVSGFNMSQRAGPFLTPSQLTALVTDCCAIVAAIGADLCLGSADAAANAPMLSPVIRFRMSSEGSPVNLGVIDKPCVCVSGRAGCLGPWNRNAQLILPDLSYDDPRNMGQLPPGLCRLELFGRSY</sequence>
<accession>A0A9P5H8D9</accession>
<gene>
    <name evidence="1" type="ORF">G7Z17_g7185</name>
</gene>
<comment type="caution">
    <text evidence="1">The sequence shown here is derived from an EMBL/GenBank/DDBJ whole genome shotgun (WGS) entry which is preliminary data.</text>
</comment>
<name>A0A9P5H8D9_9HYPO</name>
<keyword evidence="2" id="KW-1185">Reference proteome</keyword>
<dbReference type="Proteomes" id="UP000722485">
    <property type="component" value="Unassembled WGS sequence"/>
</dbReference>
<protein>
    <submittedName>
        <fullName evidence="1">Uncharacterized protein</fullName>
    </submittedName>
</protein>
<evidence type="ECO:0000313" key="2">
    <source>
        <dbReference type="Proteomes" id="UP000722485"/>
    </source>
</evidence>
<proteinExistence type="predicted"/>
<dbReference type="AlphaFoldDB" id="A0A9P5H8D9"/>